<sequence>MKVEMLSPPFPPPPPHPWLLLVHQQPKIRAIDASTLTFVPVCRRRRRQGERKKRRGSLGGLFNFPGYALRFASTKEQGSPGAQQKERLPLL</sequence>
<keyword evidence="2" id="KW-1185">Reference proteome</keyword>
<evidence type="ECO:0000313" key="1">
    <source>
        <dbReference type="EMBL" id="KAK4035524.1"/>
    </source>
</evidence>
<gene>
    <name evidence="1" type="ORF">OUZ56_027610</name>
</gene>
<accession>A0ABR0B1E2</accession>
<reference evidence="1 2" key="1">
    <citation type="journal article" date="2023" name="Nucleic Acids Res.">
        <title>The hologenome of Daphnia magna reveals possible DNA methylation and microbiome-mediated evolution of the host genome.</title>
        <authorList>
            <person name="Chaturvedi A."/>
            <person name="Li X."/>
            <person name="Dhandapani V."/>
            <person name="Marshall H."/>
            <person name="Kissane S."/>
            <person name="Cuenca-Cambronero M."/>
            <person name="Asole G."/>
            <person name="Calvet F."/>
            <person name="Ruiz-Romero M."/>
            <person name="Marangio P."/>
            <person name="Guigo R."/>
            <person name="Rago D."/>
            <person name="Mirbahai L."/>
            <person name="Eastwood N."/>
            <person name="Colbourne J.K."/>
            <person name="Zhou J."/>
            <person name="Mallon E."/>
            <person name="Orsini L."/>
        </authorList>
    </citation>
    <scope>NUCLEOTIDE SEQUENCE [LARGE SCALE GENOMIC DNA]</scope>
    <source>
        <strain evidence="1">LRV0_1</strain>
    </source>
</reference>
<dbReference type="Proteomes" id="UP001234178">
    <property type="component" value="Unassembled WGS sequence"/>
</dbReference>
<proteinExistence type="predicted"/>
<name>A0ABR0B1E2_9CRUS</name>
<evidence type="ECO:0000313" key="2">
    <source>
        <dbReference type="Proteomes" id="UP001234178"/>
    </source>
</evidence>
<dbReference type="EMBL" id="JAOYFB010000040">
    <property type="protein sequence ID" value="KAK4035524.1"/>
    <property type="molecule type" value="Genomic_DNA"/>
</dbReference>
<organism evidence="1 2">
    <name type="scientific">Daphnia magna</name>
    <dbReference type="NCBI Taxonomy" id="35525"/>
    <lineage>
        <taxon>Eukaryota</taxon>
        <taxon>Metazoa</taxon>
        <taxon>Ecdysozoa</taxon>
        <taxon>Arthropoda</taxon>
        <taxon>Crustacea</taxon>
        <taxon>Branchiopoda</taxon>
        <taxon>Diplostraca</taxon>
        <taxon>Cladocera</taxon>
        <taxon>Anomopoda</taxon>
        <taxon>Daphniidae</taxon>
        <taxon>Daphnia</taxon>
    </lineage>
</organism>
<comment type="caution">
    <text evidence="1">The sequence shown here is derived from an EMBL/GenBank/DDBJ whole genome shotgun (WGS) entry which is preliminary data.</text>
</comment>
<protein>
    <submittedName>
        <fullName evidence="1">Uncharacterized protein</fullName>
    </submittedName>
</protein>